<reference evidence="7 8" key="1">
    <citation type="submission" date="2024-10" db="EMBL/GenBank/DDBJ databases">
        <title>Updated reference genomes for cyclostephanoid diatoms.</title>
        <authorList>
            <person name="Roberts W.R."/>
            <person name="Alverson A.J."/>
        </authorList>
    </citation>
    <scope>NUCLEOTIDE SEQUENCE [LARGE SCALE GENOMIC DNA]</scope>
    <source>
        <strain evidence="7 8">AJA010-31</strain>
    </source>
</reference>
<dbReference type="SUPFAM" id="SSF82199">
    <property type="entry name" value="SET domain"/>
    <property type="match status" value="1"/>
</dbReference>
<evidence type="ECO:0008006" key="9">
    <source>
        <dbReference type="Google" id="ProtNLM"/>
    </source>
</evidence>
<dbReference type="InterPro" id="IPR046341">
    <property type="entry name" value="SET_dom_sf"/>
</dbReference>
<accession>A0ABD3QWQ5</accession>
<dbReference type="PROSITE" id="PS50865">
    <property type="entry name" value="ZF_MYND_2"/>
    <property type="match status" value="1"/>
</dbReference>
<dbReference type="EMBL" id="JALLPJ020000028">
    <property type="protein sequence ID" value="KAL3804805.1"/>
    <property type="molecule type" value="Genomic_DNA"/>
</dbReference>
<dbReference type="Proteomes" id="UP001530400">
    <property type="component" value="Unassembled WGS sequence"/>
</dbReference>
<sequence length="316" mass="35762">MRFCSYCYAESDELSKCGKCKKRLYCSRECQAKDWKSGKVGGAHKLYCGISGEINIDYEIRNTGRSDVGDGIFALRDFGKNEVIIVERPIITVAQRALNPLIPDVPESAKHMVDALMPKNGTFKEKIDRNGISCTDECVVDGLTGLFLTLSKANHCCLGNSDHQYFDHRRVKILVSSKPIAKGEEITFSYVSSLKWNERKLKLAGYPYLFQCKCVACTSQSVEEKLAKVWKLDDEILRLGGQGKVEMALRKEELLLNLYEELGLSMWLYQKTYYDLFQVCITKQKFLSQGRRYIGMAHQALVAFSKGRSAPRSSPI</sequence>
<organism evidence="7 8">
    <name type="scientific">Cyclotella atomus</name>
    <dbReference type="NCBI Taxonomy" id="382360"/>
    <lineage>
        <taxon>Eukaryota</taxon>
        <taxon>Sar</taxon>
        <taxon>Stramenopiles</taxon>
        <taxon>Ochrophyta</taxon>
        <taxon>Bacillariophyta</taxon>
        <taxon>Coscinodiscophyceae</taxon>
        <taxon>Thalassiosirophycidae</taxon>
        <taxon>Stephanodiscales</taxon>
        <taxon>Stephanodiscaceae</taxon>
        <taxon>Cyclotella</taxon>
    </lineage>
</organism>
<evidence type="ECO:0000313" key="7">
    <source>
        <dbReference type="EMBL" id="KAL3804805.1"/>
    </source>
</evidence>
<keyword evidence="3" id="KW-0862">Zinc</keyword>
<dbReference type="SUPFAM" id="SSF144232">
    <property type="entry name" value="HIT/MYND zinc finger-like"/>
    <property type="match status" value="1"/>
</dbReference>
<evidence type="ECO:0000259" key="6">
    <source>
        <dbReference type="PROSITE" id="PS50865"/>
    </source>
</evidence>
<dbReference type="Gene3D" id="2.170.270.10">
    <property type="entry name" value="SET domain"/>
    <property type="match status" value="1"/>
</dbReference>
<dbReference type="Pfam" id="PF01753">
    <property type="entry name" value="zf-MYND"/>
    <property type="match status" value="1"/>
</dbReference>
<evidence type="ECO:0000256" key="2">
    <source>
        <dbReference type="ARBA" id="ARBA00022771"/>
    </source>
</evidence>
<dbReference type="PANTHER" id="PTHR47332:SF4">
    <property type="entry name" value="SET DOMAIN-CONTAINING PROTEIN 5"/>
    <property type="match status" value="1"/>
</dbReference>
<comment type="caution">
    <text evidence="7">The sequence shown here is derived from an EMBL/GenBank/DDBJ whole genome shotgun (WGS) entry which is preliminary data.</text>
</comment>
<keyword evidence="2 4" id="KW-0863">Zinc-finger</keyword>
<evidence type="ECO:0000256" key="3">
    <source>
        <dbReference type="ARBA" id="ARBA00022833"/>
    </source>
</evidence>
<proteinExistence type="predicted"/>
<keyword evidence="8" id="KW-1185">Reference proteome</keyword>
<protein>
    <recommendedName>
        <fullName evidence="9">MYND-type domain-containing protein</fullName>
    </recommendedName>
</protein>
<feature type="domain" description="SET" evidence="5">
    <location>
        <begin position="56"/>
        <end position="191"/>
    </location>
</feature>
<dbReference type="PANTHER" id="PTHR47332">
    <property type="entry name" value="SET DOMAIN-CONTAINING PROTEIN 5"/>
    <property type="match status" value="1"/>
</dbReference>
<evidence type="ECO:0000259" key="5">
    <source>
        <dbReference type="PROSITE" id="PS50280"/>
    </source>
</evidence>
<evidence type="ECO:0000256" key="4">
    <source>
        <dbReference type="PROSITE-ProRule" id="PRU00134"/>
    </source>
</evidence>
<dbReference type="InterPro" id="IPR053185">
    <property type="entry name" value="SET_domain_protein"/>
</dbReference>
<dbReference type="GO" id="GO:0008270">
    <property type="term" value="F:zinc ion binding"/>
    <property type="evidence" value="ECO:0007669"/>
    <property type="project" value="UniProtKB-KW"/>
</dbReference>
<keyword evidence="1" id="KW-0479">Metal-binding</keyword>
<dbReference type="AlphaFoldDB" id="A0ABD3QWQ5"/>
<name>A0ABD3QWQ5_9STRA</name>
<dbReference type="InterPro" id="IPR001214">
    <property type="entry name" value="SET_dom"/>
</dbReference>
<feature type="domain" description="MYND-type" evidence="6">
    <location>
        <begin position="4"/>
        <end position="48"/>
    </location>
</feature>
<dbReference type="Gene3D" id="6.10.140.2220">
    <property type="match status" value="1"/>
</dbReference>
<evidence type="ECO:0000313" key="8">
    <source>
        <dbReference type="Proteomes" id="UP001530400"/>
    </source>
</evidence>
<dbReference type="SMART" id="SM00317">
    <property type="entry name" value="SET"/>
    <property type="match status" value="1"/>
</dbReference>
<dbReference type="InterPro" id="IPR002893">
    <property type="entry name" value="Znf_MYND"/>
</dbReference>
<dbReference type="Pfam" id="PF00856">
    <property type="entry name" value="SET"/>
    <property type="match status" value="1"/>
</dbReference>
<dbReference type="CDD" id="cd20071">
    <property type="entry name" value="SET_SMYD"/>
    <property type="match status" value="1"/>
</dbReference>
<gene>
    <name evidence="7" type="ORF">ACHAWO_005334</name>
</gene>
<evidence type="ECO:0000256" key="1">
    <source>
        <dbReference type="ARBA" id="ARBA00022723"/>
    </source>
</evidence>
<dbReference type="PROSITE" id="PS50280">
    <property type="entry name" value="SET"/>
    <property type="match status" value="1"/>
</dbReference>